<accession>A0A504YSW9</accession>
<dbReference type="PRINTS" id="PR01210">
    <property type="entry name" value="GGTRANSPTASE"/>
</dbReference>
<name>A0A504YSW9_FASGI</name>
<dbReference type="OrthoDB" id="1081007at2759"/>
<proteinExistence type="predicted"/>
<keyword evidence="2" id="KW-1185">Reference proteome</keyword>
<dbReference type="STRING" id="46835.A0A504YSW9"/>
<protein>
    <submittedName>
        <fullName evidence="1">Uncharacterized protein</fullName>
    </submittedName>
</protein>
<dbReference type="Proteomes" id="UP000316759">
    <property type="component" value="Unassembled WGS sequence"/>
</dbReference>
<dbReference type="InterPro" id="IPR029055">
    <property type="entry name" value="Ntn_hydrolases_N"/>
</dbReference>
<comment type="caution">
    <text evidence="1">The sequence shown here is derived from an EMBL/GenBank/DDBJ whole genome shotgun (WGS) entry which is preliminary data.</text>
</comment>
<sequence>MLVRDRNLQSSHLFDFMCAAPSSPPQPDPKSVLTLVGIPDFLRGLHKAHIRFGRKNWNELFAGALHALKSGFRPDPALVNAARNRKQQSTVPVGPIVDGLVAASDSSYLPPAELNATYHRLASAQPSYLFGEANSMTLSDEEILLYMKSEGLNWTAEDFQN</sequence>
<reference evidence="1 2" key="1">
    <citation type="submission" date="2019-04" db="EMBL/GenBank/DDBJ databases">
        <title>Annotation for the trematode Fasciola gigantica.</title>
        <authorList>
            <person name="Choi Y.-J."/>
        </authorList>
    </citation>
    <scope>NUCLEOTIDE SEQUENCE [LARGE SCALE GENOMIC DNA]</scope>
    <source>
        <strain evidence="1">Uganda_cow_1</strain>
    </source>
</reference>
<dbReference type="AlphaFoldDB" id="A0A504YSW9"/>
<dbReference type="SUPFAM" id="SSF56235">
    <property type="entry name" value="N-terminal nucleophile aminohydrolases (Ntn hydrolases)"/>
    <property type="match status" value="1"/>
</dbReference>
<organism evidence="1 2">
    <name type="scientific">Fasciola gigantica</name>
    <name type="common">Giant liver fluke</name>
    <dbReference type="NCBI Taxonomy" id="46835"/>
    <lineage>
        <taxon>Eukaryota</taxon>
        <taxon>Metazoa</taxon>
        <taxon>Spiralia</taxon>
        <taxon>Lophotrochozoa</taxon>
        <taxon>Platyhelminthes</taxon>
        <taxon>Trematoda</taxon>
        <taxon>Digenea</taxon>
        <taxon>Plagiorchiida</taxon>
        <taxon>Echinostomata</taxon>
        <taxon>Echinostomatoidea</taxon>
        <taxon>Fasciolidae</taxon>
        <taxon>Fasciola</taxon>
    </lineage>
</organism>
<evidence type="ECO:0000313" key="1">
    <source>
        <dbReference type="EMBL" id="TPP63725.1"/>
    </source>
</evidence>
<gene>
    <name evidence="1" type="ORF">FGIG_12609</name>
</gene>
<dbReference type="Pfam" id="PF01019">
    <property type="entry name" value="G_glu_transpept"/>
    <property type="match status" value="1"/>
</dbReference>
<evidence type="ECO:0000313" key="2">
    <source>
        <dbReference type="Proteomes" id="UP000316759"/>
    </source>
</evidence>
<dbReference type="EMBL" id="SUNJ01005311">
    <property type="protein sequence ID" value="TPP63725.1"/>
    <property type="molecule type" value="Genomic_DNA"/>
</dbReference>